<name>A0A8S5TY29_9VIRU</name>
<reference evidence="1" key="1">
    <citation type="journal article" date="2021" name="Proc. Natl. Acad. Sci. U.S.A.">
        <title>A Catalog of Tens of Thousands of Viruses from Human Metagenomes Reveals Hidden Associations with Chronic Diseases.</title>
        <authorList>
            <person name="Tisza M.J."/>
            <person name="Buck C.B."/>
        </authorList>
    </citation>
    <scope>NUCLEOTIDE SEQUENCE</scope>
    <source>
        <strain evidence="1">CtHEp8</strain>
    </source>
</reference>
<accession>A0A8S5TY29</accession>
<dbReference type="EMBL" id="BK015959">
    <property type="protein sequence ID" value="DAF87099.1"/>
    <property type="molecule type" value="Genomic_DNA"/>
</dbReference>
<organism evidence="1">
    <name type="scientific">Phage sp. ctHEp8</name>
    <dbReference type="NCBI Taxonomy" id="2825790"/>
    <lineage>
        <taxon>Viruses</taxon>
    </lineage>
</organism>
<protein>
    <submittedName>
        <fullName evidence="1">Uncharacterized protein</fullName>
    </submittedName>
</protein>
<proteinExistence type="predicted"/>
<sequence>MVLYLVIQFGVFRCRNTKIHKNTKKSRLPKLFS</sequence>
<evidence type="ECO:0000313" key="1">
    <source>
        <dbReference type="EMBL" id="DAF87099.1"/>
    </source>
</evidence>